<dbReference type="InterPro" id="IPR005650">
    <property type="entry name" value="BlaI_family"/>
</dbReference>
<keyword evidence="2" id="KW-0805">Transcription regulation</keyword>
<dbReference type="Pfam" id="PF03965">
    <property type="entry name" value="Penicillinase_R"/>
    <property type="match status" value="1"/>
</dbReference>
<proteinExistence type="inferred from homology"/>
<dbReference type="Proteomes" id="UP001500909">
    <property type="component" value="Unassembled WGS sequence"/>
</dbReference>
<dbReference type="EMBL" id="BAAABY010000048">
    <property type="protein sequence ID" value="GAA0491599.1"/>
    <property type="molecule type" value="Genomic_DNA"/>
</dbReference>
<evidence type="ECO:0000256" key="3">
    <source>
        <dbReference type="ARBA" id="ARBA00023125"/>
    </source>
</evidence>
<dbReference type="InterPro" id="IPR036390">
    <property type="entry name" value="WH_DNA-bd_sf"/>
</dbReference>
<feature type="region of interest" description="Disordered" evidence="5">
    <location>
        <begin position="1"/>
        <end position="20"/>
    </location>
</feature>
<organism evidence="6 7">
    <name type="scientific">Streptomyces olivaceiscleroticus</name>
    <dbReference type="NCBI Taxonomy" id="68245"/>
    <lineage>
        <taxon>Bacteria</taxon>
        <taxon>Bacillati</taxon>
        <taxon>Actinomycetota</taxon>
        <taxon>Actinomycetes</taxon>
        <taxon>Kitasatosporales</taxon>
        <taxon>Streptomycetaceae</taxon>
        <taxon>Streptomyces</taxon>
    </lineage>
</organism>
<evidence type="ECO:0000256" key="1">
    <source>
        <dbReference type="ARBA" id="ARBA00011046"/>
    </source>
</evidence>
<reference evidence="7" key="1">
    <citation type="journal article" date="2019" name="Int. J. Syst. Evol. Microbiol.">
        <title>The Global Catalogue of Microorganisms (GCM) 10K type strain sequencing project: providing services to taxonomists for standard genome sequencing and annotation.</title>
        <authorList>
            <consortium name="The Broad Institute Genomics Platform"/>
            <consortium name="The Broad Institute Genome Sequencing Center for Infectious Disease"/>
            <person name="Wu L."/>
            <person name="Ma J."/>
        </authorList>
    </citation>
    <scope>NUCLEOTIDE SEQUENCE [LARGE SCALE GENOMIC DNA]</scope>
    <source>
        <strain evidence="7">JCM 4805</strain>
    </source>
</reference>
<evidence type="ECO:0000256" key="4">
    <source>
        <dbReference type="ARBA" id="ARBA00023163"/>
    </source>
</evidence>
<comment type="caution">
    <text evidence="6">The sequence shown here is derived from an EMBL/GenBank/DDBJ whole genome shotgun (WGS) entry which is preliminary data.</text>
</comment>
<keyword evidence="4" id="KW-0804">Transcription</keyword>
<dbReference type="InterPro" id="IPR036388">
    <property type="entry name" value="WH-like_DNA-bd_sf"/>
</dbReference>
<evidence type="ECO:0000313" key="7">
    <source>
        <dbReference type="Proteomes" id="UP001500909"/>
    </source>
</evidence>
<name>A0ABP3L3T4_9ACTN</name>
<gene>
    <name evidence="6" type="ORF">GCM10010361_66110</name>
</gene>
<dbReference type="Gene3D" id="1.10.10.10">
    <property type="entry name" value="Winged helix-like DNA-binding domain superfamily/Winged helix DNA-binding domain"/>
    <property type="match status" value="1"/>
</dbReference>
<dbReference type="SUPFAM" id="SSF46785">
    <property type="entry name" value="Winged helix' DNA-binding domain"/>
    <property type="match status" value="1"/>
</dbReference>
<sequence length="154" mass="17281">MRGFDGRPVRSASTARTRRLWTGQAGAEPMRPFGELEADVMRIMWASDEPLNIHGIVDALNGEERQLAYTTVMTVTERLRTKGWLERDKHGRSFRYRPLRTADDYSAGLMEQALDSSTDRTSVLLRFAGGLDATEAAALRRALENIPTDPDLKS</sequence>
<evidence type="ECO:0000256" key="5">
    <source>
        <dbReference type="SAM" id="MobiDB-lite"/>
    </source>
</evidence>
<keyword evidence="3" id="KW-0238">DNA-binding</keyword>
<accession>A0ABP3L3T4</accession>
<evidence type="ECO:0000256" key="2">
    <source>
        <dbReference type="ARBA" id="ARBA00023015"/>
    </source>
</evidence>
<comment type="similarity">
    <text evidence="1">Belongs to the BlaI transcriptional regulatory family.</text>
</comment>
<keyword evidence="7" id="KW-1185">Reference proteome</keyword>
<evidence type="ECO:0000313" key="6">
    <source>
        <dbReference type="EMBL" id="GAA0491599.1"/>
    </source>
</evidence>
<protein>
    <submittedName>
        <fullName evidence="6">BlaI/MecI/CopY family transcriptional regulator</fullName>
    </submittedName>
</protein>
<dbReference type="Gene3D" id="6.10.140.850">
    <property type="match status" value="1"/>
</dbReference>